<evidence type="ECO:0000313" key="3">
    <source>
        <dbReference type="EMBL" id="KAJ4971894.1"/>
    </source>
</evidence>
<feature type="compositionally biased region" description="Basic and acidic residues" evidence="1">
    <location>
        <begin position="74"/>
        <end position="84"/>
    </location>
</feature>
<evidence type="ECO:0000256" key="2">
    <source>
        <dbReference type="SAM" id="Phobius"/>
    </source>
</evidence>
<feature type="compositionally biased region" description="Basic and acidic residues" evidence="1">
    <location>
        <begin position="98"/>
        <end position="114"/>
    </location>
</feature>
<keyword evidence="4" id="KW-1185">Reference proteome</keyword>
<dbReference type="PANTHER" id="PTHR33870:SF4">
    <property type="entry name" value="CARDIOMYOPATHY-ASSOCIATED PROTEIN"/>
    <property type="match status" value="1"/>
</dbReference>
<feature type="transmembrane region" description="Helical" evidence="2">
    <location>
        <begin position="47"/>
        <end position="69"/>
    </location>
</feature>
<dbReference type="EMBL" id="JAMYWD010000005">
    <property type="protein sequence ID" value="KAJ4971894.1"/>
    <property type="molecule type" value="Genomic_DNA"/>
</dbReference>
<feature type="compositionally biased region" description="Basic and acidic residues" evidence="1">
    <location>
        <begin position="635"/>
        <end position="648"/>
    </location>
</feature>
<dbReference type="AlphaFoldDB" id="A0A9Q0QU74"/>
<gene>
    <name evidence="3" type="ORF">NE237_004993</name>
</gene>
<sequence length="1246" mass="135183">MGFDKIKKGLLVSIRSCNRWVHSYPFILGLVVFFFLFYRFLPSVFSLLLSFSPVFVCTAVILQLFFSFGHPNVHKKDQKEKDDNVSAGAPSLSRRRRDVKDKTESSDYHLHQHHAETSVDGLRQHLESRLSQPAFASPHVSSAVSECSLISNDGNGEKESGAGSVEGGVKPVECTENDEKNLMDLGSSELERNRRLESLIAKRRARKLLRMAGQKDLILIDFNKLEFPQIPAVTTKRNDNLAQPYNSDDASESPIPCSAPSVLLPTRNPFDLPYDPFEEKPNLMDDSFHEEFISVQQKDVHFCRHESFFLGPSFREEPKQDMHDIRFTPFFKPENTASQSVTGGGYPSLRQGTRKTNDSVVSSAPEPEPLPYSVADLGMSEIPGVNNEITYEIDSNSTWADTGAGHEKPEEAIKGEGLSSSLSLEEEDEKLASSSWKIAEGIDNNNKEKPYYNSSPLVIDKKTVDDTLFYVDKGVILTTASSIASDLQVEVSQAGSPSGPLDKSFWDSLVNGDGGIKELNSGNEVPNDAFFNHNDDGNDLRLNEVTKSSEFDTAKARLSGYSDDQVSSPMSDPLVESLSSDSLLKSVAVEQVSIGTSSSSFLPMDEVPSPMSDPNILLDEREKANQVIGNSSDGSSHEVLSHPFKGEESFGSEVPNDASSHTQSSELETTKAGHSEGSDEPATLNVVLESMVLEQVSSHSVPESVAVEKVSTDTSSSYSPPMDQVPLPMSDPNIIDDREKADQVTGNSSDGSSHEGLIHPLKGEVSSGNEVLNGAFPHHSNNENESRSNKITWSSELETSKVGPSGASDEPAAPNVVLEPMVLEQVSSHPVPDSVAVEKVSTDTSSSYSPPMDLVPLPMSDPNIILDEKEKADQVTGNSSDGSSREGAINPFEGEVNSVNEIPNGTFSHHSDNENESRSNKITRSSELETTKAGPSGASDEPAAPNVVQKSMVLEQVSSHSVPESVAVEKVSTDTNSSYSPLMEQVPLPMSDPNIILDEREKADQVTGNSSDGSSHEGLIHPFKGELSSGNEVPNGAFSHRSSDNENELRSKAGISEASELESMVLEQIPSHSVPDSVSVEKVSTHTSSSYSLPMDQVPSPPSVPKIPFDEEKEKSDPVSCNSSDALSHEVLTSLTTGKPGPLVEDPIAQPPPKGVHEEPQIQLFIEKLSHNGEEPQEQSIIPVNSTEETNIIARRNESVVCKDQSESTNPNGSNEETSLENQVLFDPSLQHLPTINTAIVSPDEV</sequence>
<proteinExistence type="predicted"/>
<feature type="region of interest" description="Disordered" evidence="1">
    <location>
        <begin position="627"/>
        <end position="680"/>
    </location>
</feature>
<feature type="compositionally biased region" description="Basic and acidic residues" evidence="1">
    <location>
        <begin position="668"/>
        <end position="677"/>
    </location>
</feature>
<feature type="compositionally biased region" description="Polar residues" evidence="1">
    <location>
        <begin position="657"/>
        <end position="667"/>
    </location>
</feature>
<name>A0A9Q0QU74_9MAGN</name>
<feature type="compositionally biased region" description="Basic and acidic residues" evidence="1">
    <location>
        <begin position="1041"/>
        <end position="1051"/>
    </location>
</feature>
<feature type="compositionally biased region" description="Basic and acidic residues" evidence="1">
    <location>
        <begin position="1108"/>
        <end position="1117"/>
    </location>
</feature>
<feature type="compositionally biased region" description="Polar residues" evidence="1">
    <location>
        <begin position="1207"/>
        <end position="1222"/>
    </location>
</feature>
<dbReference type="Proteomes" id="UP001141806">
    <property type="component" value="Unassembled WGS sequence"/>
</dbReference>
<keyword evidence="2" id="KW-0812">Transmembrane</keyword>
<feature type="transmembrane region" description="Helical" evidence="2">
    <location>
        <begin position="21"/>
        <end position="41"/>
    </location>
</feature>
<feature type="region of interest" description="Disordered" evidence="1">
    <location>
        <begin position="1199"/>
        <end position="1222"/>
    </location>
</feature>
<feature type="region of interest" description="Disordered" evidence="1">
    <location>
        <begin position="151"/>
        <end position="172"/>
    </location>
</feature>
<accession>A0A9Q0QU74</accession>
<organism evidence="3 4">
    <name type="scientific">Protea cynaroides</name>
    <dbReference type="NCBI Taxonomy" id="273540"/>
    <lineage>
        <taxon>Eukaryota</taxon>
        <taxon>Viridiplantae</taxon>
        <taxon>Streptophyta</taxon>
        <taxon>Embryophyta</taxon>
        <taxon>Tracheophyta</taxon>
        <taxon>Spermatophyta</taxon>
        <taxon>Magnoliopsida</taxon>
        <taxon>Proteales</taxon>
        <taxon>Proteaceae</taxon>
        <taxon>Protea</taxon>
    </lineage>
</organism>
<feature type="compositionally biased region" description="Basic and acidic residues" evidence="1">
    <location>
        <begin position="404"/>
        <end position="414"/>
    </location>
</feature>
<feature type="region of interest" description="Disordered" evidence="1">
    <location>
        <begin position="74"/>
        <end position="114"/>
    </location>
</feature>
<protein>
    <submittedName>
        <fullName evidence="3">Uncharacterized protein</fullName>
    </submittedName>
</protein>
<reference evidence="3" key="1">
    <citation type="journal article" date="2023" name="Plant J.">
        <title>The genome of the king protea, Protea cynaroides.</title>
        <authorList>
            <person name="Chang J."/>
            <person name="Duong T.A."/>
            <person name="Schoeman C."/>
            <person name="Ma X."/>
            <person name="Roodt D."/>
            <person name="Barker N."/>
            <person name="Li Z."/>
            <person name="Van de Peer Y."/>
            <person name="Mizrachi E."/>
        </authorList>
    </citation>
    <scope>NUCLEOTIDE SEQUENCE</scope>
    <source>
        <tissue evidence="3">Young leaves</tissue>
    </source>
</reference>
<feature type="region of interest" description="Disordered" evidence="1">
    <location>
        <begin position="398"/>
        <end position="426"/>
    </location>
</feature>
<feature type="compositionally biased region" description="Polar residues" evidence="1">
    <location>
        <begin position="1119"/>
        <end position="1137"/>
    </location>
</feature>
<keyword evidence="2" id="KW-0472">Membrane</keyword>
<feature type="compositionally biased region" description="Polar residues" evidence="1">
    <location>
        <begin position="897"/>
        <end position="908"/>
    </location>
</feature>
<dbReference type="PANTHER" id="PTHR33870">
    <property type="entry name" value="CARDIOMYOPATHY-ASSOCIATED PROTEIN"/>
    <property type="match status" value="1"/>
</dbReference>
<feature type="region of interest" description="Disordered" evidence="1">
    <location>
        <begin position="697"/>
        <end position="1156"/>
    </location>
</feature>
<feature type="region of interest" description="Disordered" evidence="1">
    <location>
        <begin position="334"/>
        <end position="369"/>
    </location>
</feature>
<evidence type="ECO:0000256" key="1">
    <source>
        <dbReference type="SAM" id="MobiDB-lite"/>
    </source>
</evidence>
<comment type="caution">
    <text evidence="3">The sequence shown here is derived from an EMBL/GenBank/DDBJ whole genome shotgun (WGS) entry which is preliminary data.</text>
</comment>
<keyword evidence="2" id="KW-1133">Transmembrane helix</keyword>
<evidence type="ECO:0000313" key="4">
    <source>
        <dbReference type="Proteomes" id="UP001141806"/>
    </source>
</evidence>
<feature type="compositionally biased region" description="Basic and acidic residues" evidence="1">
    <location>
        <begin position="909"/>
        <end position="930"/>
    </location>
</feature>
<dbReference type="OrthoDB" id="1908091at2759"/>